<gene>
    <name evidence="1" type="ORF">CR103_19905</name>
</gene>
<dbReference type="Pfam" id="PF11859">
    <property type="entry name" value="DUF3379"/>
    <property type="match status" value="1"/>
</dbReference>
<dbReference type="InterPro" id="IPR021806">
    <property type="entry name" value="DUF3379"/>
</dbReference>
<keyword evidence="2" id="KW-1185">Reference proteome</keyword>
<organism evidence="1 2">
    <name type="scientific">Massilia psychrophila</name>
    <dbReference type="NCBI Taxonomy" id="1603353"/>
    <lineage>
        <taxon>Bacteria</taxon>
        <taxon>Pseudomonadati</taxon>
        <taxon>Pseudomonadota</taxon>
        <taxon>Betaproteobacteria</taxon>
        <taxon>Burkholderiales</taxon>
        <taxon>Oxalobacteraceae</taxon>
        <taxon>Telluria group</taxon>
        <taxon>Massilia</taxon>
    </lineage>
</organism>
<sequence length="269" mass="28834">MDEEQTEVRRHACRAGHTWEEQRMNCLTLRATLLADPHTQTAEVSDHLAECPACRAFAVSMMHEDALLRSAIDVTVPRELAARILLQTQIRHRRTDPLDQLRRWLGQWVTMPRMGLAAALSAVLAVALSVSQVDRPSNLNWGQVALAHAIAEPEATASKAVVARTSLETALQAYGLSLAGDLGVIRLVEHCAVPGGRGTHIVVETKDYGSVTLLLPPPGERPSPGSARGEGLSARMIDIVGVGVGVVATEQANLPALAALLARQIVARA</sequence>
<evidence type="ECO:0008006" key="3">
    <source>
        <dbReference type="Google" id="ProtNLM"/>
    </source>
</evidence>
<accession>A0A2G8SWD7</accession>
<protein>
    <recommendedName>
        <fullName evidence="3">Zinc-finger domain-containing protein</fullName>
    </recommendedName>
</protein>
<dbReference type="OrthoDB" id="8559045at2"/>
<evidence type="ECO:0000313" key="2">
    <source>
        <dbReference type="Proteomes" id="UP000228593"/>
    </source>
</evidence>
<dbReference type="EMBL" id="PDOB01000048">
    <property type="protein sequence ID" value="PIL38090.1"/>
    <property type="molecule type" value="Genomic_DNA"/>
</dbReference>
<name>A0A2G8SWD7_9BURK</name>
<reference evidence="1 2" key="1">
    <citation type="submission" date="2017-10" db="EMBL/GenBank/DDBJ databases">
        <title>Massilia psychrophilum sp. nov., a novel purple-pigmented bacterium isolated from Tianshan glacier, Xinjiang Municipality, China.</title>
        <authorList>
            <person name="Wang H."/>
        </authorList>
    </citation>
    <scope>NUCLEOTIDE SEQUENCE [LARGE SCALE GENOMIC DNA]</scope>
    <source>
        <strain evidence="1 2">JCM 30813</strain>
    </source>
</reference>
<evidence type="ECO:0000313" key="1">
    <source>
        <dbReference type="EMBL" id="PIL38090.1"/>
    </source>
</evidence>
<dbReference type="AlphaFoldDB" id="A0A2G8SWD7"/>
<comment type="caution">
    <text evidence="1">The sequence shown here is derived from an EMBL/GenBank/DDBJ whole genome shotgun (WGS) entry which is preliminary data.</text>
</comment>
<dbReference type="Proteomes" id="UP000228593">
    <property type="component" value="Unassembled WGS sequence"/>
</dbReference>
<proteinExistence type="predicted"/>